<keyword evidence="5 7" id="KW-1133">Transmembrane helix</keyword>
<feature type="transmembrane region" description="Helical" evidence="7">
    <location>
        <begin position="49"/>
        <end position="68"/>
    </location>
</feature>
<dbReference type="PATRIC" id="fig|157733.3.peg.1333"/>
<name>A0A0J6CZE2_9BACL</name>
<dbReference type="EMBL" id="LELK01000004">
    <property type="protein sequence ID" value="KMM37399.1"/>
    <property type="molecule type" value="Genomic_DNA"/>
</dbReference>
<dbReference type="PANTHER" id="PTHR40043">
    <property type="entry name" value="UPF0719 INNER MEMBRANE PROTEIN YJFL"/>
    <property type="match status" value="1"/>
</dbReference>
<organism evidence="8 9">
    <name type="scientific">Guptibacillus hwajinpoensis</name>
    <dbReference type="NCBI Taxonomy" id="208199"/>
    <lineage>
        <taxon>Bacteria</taxon>
        <taxon>Bacillati</taxon>
        <taxon>Bacillota</taxon>
        <taxon>Bacilli</taxon>
        <taxon>Bacillales</taxon>
        <taxon>Guptibacillaceae</taxon>
        <taxon>Guptibacillus</taxon>
    </lineage>
</organism>
<dbReference type="Proteomes" id="UP000035996">
    <property type="component" value="Unassembled WGS sequence"/>
</dbReference>
<keyword evidence="4 7" id="KW-0812">Transmembrane</keyword>
<evidence type="ECO:0000256" key="5">
    <source>
        <dbReference type="ARBA" id="ARBA00022989"/>
    </source>
</evidence>
<comment type="subcellular location">
    <subcellularLocation>
        <location evidence="1">Cell membrane</location>
        <topology evidence="1">Multi-pass membrane protein</topology>
    </subcellularLocation>
</comment>
<evidence type="ECO:0000256" key="7">
    <source>
        <dbReference type="SAM" id="Phobius"/>
    </source>
</evidence>
<feature type="transmembrane region" description="Helical" evidence="7">
    <location>
        <begin position="74"/>
        <end position="95"/>
    </location>
</feature>
<dbReference type="InterPro" id="IPR007140">
    <property type="entry name" value="DUF350"/>
</dbReference>
<evidence type="ECO:0000256" key="3">
    <source>
        <dbReference type="ARBA" id="ARBA00022475"/>
    </source>
</evidence>
<gene>
    <name evidence="8" type="ORF">AB986_16235</name>
</gene>
<keyword evidence="9" id="KW-1185">Reference proteome</keyword>
<evidence type="ECO:0000256" key="1">
    <source>
        <dbReference type="ARBA" id="ARBA00004651"/>
    </source>
</evidence>
<dbReference type="PANTHER" id="PTHR40043:SF1">
    <property type="entry name" value="UPF0719 INNER MEMBRANE PROTEIN YJFL"/>
    <property type="match status" value="1"/>
</dbReference>
<keyword evidence="3" id="KW-1003">Cell membrane</keyword>
<dbReference type="Pfam" id="PF03994">
    <property type="entry name" value="DUF350"/>
    <property type="match status" value="1"/>
</dbReference>
<reference evidence="8" key="1">
    <citation type="submission" date="2015-06" db="EMBL/GenBank/DDBJ databases">
        <authorList>
            <person name="Liu B."/>
            <person name="Wang J."/>
            <person name="Zhu Y."/>
            <person name="Liu G."/>
            <person name="Chen Q."/>
            <person name="Zheng C."/>
            <person name="Che J."/>
            <person name="Ge C."/>
            <person name="Shi H."/>
            <person name="Pan Z."/>
            <person name="Liu X."/>
        </authorList>
    </citation>
    <scope>NUCLEOTIDE SEQUENCE [LARGE SCALE GENOMIC DNA]</scope>
    <source>
        <strain evidence="8">DSM 16346</strain>
    </source>
</reference>
<keyword evidence="6 7" id="KW-0472">Membrane</keyword>
<evidence type="ECO:0000256" key="4">
    <source>
        <dbReference type="ARBA" id="ARBA00022692"/>
    </source>
</evidence>
<comment type="similarity">
    <text evidence="2">Belongs to the UPF0719 family.</text>
</comment>
<dbReference type="RefSeq" id="WP_048312343.1">
    <property type="nucleotide sequence ID" value="NZ_CP119526.1"/>
</dbReference>
<evidence type="ECO:0000313" key="8">
    <source>
        <dbReference type="EMBL" id="KMM37399.1"/>
    </source>
</evidence>
<proteinExistence type="inferred from homology"/>
<dbReference type="OrthoDB" id="2678278at2"/>
<dbReference type="GO" id="GO:0005886">
    <property type="term" value="C:plasma membrane"/>
    <property type="evidence" value="ECO:0007669"/>
    <property type="project" value="UniProtKB-SubCell"/>
</dbReference>
<evidence type="ECO:0000256" key="2">
    <source>
        <dbReference type="ARBA" id="ARBA00005779"/>
    </source>
</evidence>
<feature type="transmembrane region" description="Helical" evidence="7">
    <location>
        <begin position="6"/>
        <end position="28"/>
    </location>
</feature>
<sequence length="131" mass="14216">MGPFLLTFLYFIASIVVVAIGLVIFELITTKYKDWEQIEKGNTAVALSIGGKIVGICLILAFSIYHSSDVLDTVIWGAYGVVLQLVAYYIFDFLTRRFSVEQKLNEGVVSVGILSMCVSIGLGLVVGASIT</sequence>
<protein>
    <submittedName>
        <fullName evidence="8">Membrane protein</fullName>
    </submittedName>
</protein>
<comment type="caution">
    <text evidence="8">The sequence shown here is derived from an EMBL/GenBank/DDBJ whole genome shotgun (WGS) entry which is preliminary data.</text>
</comment>
<evidence type="ECO:0000313" key="9">
    <source>
        <dbReference type="Proteomes" id="UP000035996"/>
    </source>
</evidence>
<accession>A0A0J6CZE2</accession>
<dbReference type="STRING" id="157733.AB986_16235"/>
<evidence type="ECO:0000256" key="6">
    <source>
        <dbReference type="ARBA" id="ARBA00023136"/>
    </source>
</evidence>
<dbReference type="AlphaFoldDB" id="A0A0J6CZE2"/>
<feature type="transmembrane region" description="Helical" evidence="7">
    <location>
        <begin position="107"/>
        <end position="130"/>
    </location>
</feature>